<proteinExistence type="predicted"/>
<dbReference type="RefSeq" id="WP_233926114.1">
    <property type="nucleotide sequence ID" value="NZ_JAJVKT010000027.1"/>
</dbReference>
<name>A0A9Q3W7Y8_9GAMM</name>
<dbReference type="InterPro" id="IPR028087">
    <property type="entry name" value="Tad_N"/>
</dbReference>
<dbReference type="AlphaFoldDB" id="A0A9Q3W7Y8"/>
<organism evidence="2 3">
    <name type="scientific">Alloalcanivorax xenomutans</name>
    <dbReference type="NCBI Taxonomy" id="1094342"/>
    <lineage>
        <taxon>Bacteria</taxon>
        <taxon>Pseudomonadati</taxon>
        <taxon>Pseudomonadota</taxon>
        <taxon>Gammaproteobacteria</taxon>
        <taxon>Oceanospirillales</taxon>
        <taxon>Alcanivoracaceae</taxon>
        <taxon>Alloalcanivorax</taxon>
    </lineage>
</organism>
<reference evidence="2" key="1">
    <citation type="submission" date="2022-01" db="EMBL/GenBank/DDBJ databases">
        <authorList>
            <person name="Karlyshev A.V."/>
            <person name="Jaspars M."/>
        </authorList>
    </citation>
    <scope>NUCLEOTIDE SEQUENCE</scope>
    <source>
        <strain evidence="2">AGSA3-2</strain>
    </source>
</reference>
<comment type="caution">
    <text evidence="2">The sequence shown here is derived from an EMBL/GenBank/DDBJ whole genome shotgun (WGS) entry which is preliminary data.</text>
</comment>
<accession>A0A9Q3W7Y8</accession>
<evidence type="ECO:0000313" key="2">
    <source>
        <dbReference type="EMBL" id="MCE7510640.1"/>
    </source>
</evidence>
<gene>
    <name evidence="2" type="ORF">LZG35_18535</name>
</gene>
<evidence type="ECO:0000259" key="1">
    <source>
        <dbReference type="Pfam" id="PF13400"/>
    </source>
</evidence>
<evidence type="ECO:0000313" key="3">
    <source>
        <dbReference type="Proteomes" id="UP001107961"/>
    </source>
</evidence>
<feature type="domain" description="Putative Flp pilus-assembly TadG-like N-terminal" evidence="1">
    <location>
        <begin position="6"/>
        <end position="53"/>
    </location>
</feature>
<dbReference type="EMBL" id="JAJVKT010000027">
    <property type="protein sequence ID" value="MCE7510640.1"/>
    <property type="molecule type" value="Genomic_DNA"/>
</dbReference>
<keyword evidence="3" id="KW-1185">Reference proteome</keyword>
<dbReference type="Pfam" id="PF13400">
    <property type="entry name" value="Tad"/>
    <property type="match status" value="1"/>
</dbReference>
<dbReference type="Proteomes" id="UP001107961">
    <property type="component" value="Unassembled WGS sequence"/>
</dbReference>
<protein>
    <submittedName>
        <fullName evidence="2">Pilus assembly protein TadG-related protein</fullName>
    </submittedName>
</protein>
<sequence length="588" mass="59877">MKRQRGALTVVTPLIIILIVLFSALALDGARLYSVRSQMQSIANVAATAAADAAQACYGGAVSSASIEAVAKAVADEHGMDELSGVLVVQPGVVERGADNTLGFRQVDNLVSESNAVRVEYSLPDTPISRLIPGLLGDVDLKRVAVAKKEVIATVSAAGSTAVVGGPGGNAGLLGTVLGGLLGVSDFTLDATSVESLAGTTFALGGFLESIGVASGLKAVDDLVGTDDILQGILAGLDPASDAAGVIQDLLADAGLVKTDVRLDEVIKLITDVQYPDETPVPVYDTVVALALNLVGGITDVPIDGSIDVLGFLVTDIQLVVDTPPTVVVGPARTYPNGDPMVSFHAADISLALKVDADIGLAEVNIPIVVETGGGSGFLEFANCASGGTNTVEFVINANSKVASISTGVPAASGGVDVQPIQVDLLPDLLTILMQDSIAINVKIDGLLVGKSESKMLYLDYDLYEKQTDSESLGGEYGVSISEGGAVEIGVGLKIKEKECKPWEIFCFVGDVLGDILDGVSEITNTVLEGILKAGILDALNGILNAVLAPLLQGLGLSLGGMTVSVTSADQGAVTLLDCGTGACDLIQ</sequence>